<dbReference type="PANTHER" id="PTHR11014">
    <property type="entry name" value="PEPTIDASE M20 FAMILY MEMBER"/>
    <property type="match status" value="1"/>
</dbReference>
<dbReference type="GO" id="GO:0019877">
    <property type="term" value="P:diaminopimelate biosynthetic process"/>
    <property type="evidence" value="ECO:0007669"/>
    <property type="project" value="UniProtKB-ARBA"/>
</dbReference>
<feature type="binding site" evidence="2">
    <location>
        <position position="124"/>
    </location>
    <ligand>
        <name>Mn(2+)</name>
        <dbReference type="ChEBI" id="CHEBI:29035"/>
        <label>2</label>
    </ligand>
</feature>
<dbReference type="EMBL" id="QKYU01000014">
    <property type="protein sequence ID" value="PZW44736.1"/>
    <property type="molecule type" value="Genomic_DNA"/>
</dbReference>
<dbReference type="InterPro" id="IPR036264">
    <property type="entry name" value="Bact_exopeptidase_dim_dom"/>
</dbReference>
<keyword evidence="2" id="KW-0464">Manganese</keyword>
<feature type="binding site" evidence="2">
    <location>
        <position position="383"/>
    </location>
    <ligand>
        <name>Mn(2+)</name>
        <dbReference type="ChEBI" id="CHEBI:29035"/>
        <label>2</label>
    </ligand>
</feature>
<dbReference type="InterPro" id="IPR011650">
    <property type="entry name" value="Peptidase_M20_dimer"/>
</dbReference>
<evidence type="ECO:0000256" key="2">
    <source>
        <dbReference type="PIRSR" id="PIRSR005962-1"/>
    </source>
</evidence>
<name>A0A2W7ICQ0_9PROT</name>
<feature type="binding site" evidence="2">
    <location>
        <position position="122"/>
    </location>
    <ligand>
        <name>Mn(2+)</name>
        <dbReference type="ChEBI" id="CHEBI:29035"/>
        <label>2</label>
    </ligand>
</feature>
<dbReference type="RefSeq" id="WP_245903498.1">
    <property type="nucleotide sequence ID" value="NZ_QKYU01000014.1"/>
</dbReference>
<evidence type="ECO:0000313" key="4">
    <source>
        <dbReference type="EMBL" id="PZW44736.1"/>
    </source>
</evidence>
<evidence type="ECO:0000313" key="5">
    <source>
        <dbReference type="Proteomes" id="UP000249688"/>
    </source>
</evidence>
<dbReference type="SUPFAM" id="SSF55031">
    <property type="entry name" value="Bacterial exopeptidase dimerisation domain"/>
    <property type="match status" value="1"/>
</dbReference>
<accession>A0A2W7ICQ0</accession>
<dbReference type="InterPro" id="IPR002933">
    <property type="entry name" value="Peptidase_M20"/>
</dbReference>
<keyword evidence="1 4" id="KW-0378">Hydrolase</keyword>
<dbReference type="NCBIfam" id="TIGR01891">
    <property type="entry name" value="amidohydrolases"/>
    <property type="match status" value="1"/>
</dbReference>
<reference evidence="4 5" key="1">
    <citation type="submission" date="2018-06" db="EMBL/GenBank/DDBJ databases">
        <title>Genomic Encyclopedia of Archaeal and Bacterial Type Strains, Phase II (KMG-II): from individual species to whole genera.</title>
        <authorList>
            <person name="Goeker M."/>
        </authorList>
    </citation>
    <scope>NUCLEOTIDE SEQUENCE [LARGE SCALE GENOMIC DNA]</scope>
    <source>
        <strain evidence="4 5">DSM 24525</strain>
    </source>
</reference>
<organism evidence="4 5">
    <name type="scientific">Humitalea rosea</name>
    <dbReference type="NCBI Taxonomy" id="990373"/>
    <lineage>
        <taxon>Bacteria</taxon>
        <taxon>Pseudomonadati</taxon>
        <taxon>Pseudomonadota</taxon>
        <taxon>Alphaproteobacteria</taxon>
        <taxon>Acetobacterales</taxon>
        <taxon>Roseomonadaceae</taxon>
        <taxon>Humitalea</taxon>
    </lineage>
</organism>
<feature type="domain" description="Peptidase M20 dimerisation" evidence="3">
    <location>
        <begin position="208"/>
        <end position="296"/>
    </location>
</feature>
<dbReference type="CDD" id="cd05666">
    <property type="entry name" value="M20_Acy1-like"/>
    <property type="match status" value="1"/>
</dbReference>
<dbReference type="GO" id="GO:0050118">
    <property type="term" value="F:N-acetyldiaminopimelate deacetylase activity"/>
    <property type="evidence" value="ECO:0007669"/>
    <property type="project" value="UniProtKB-ARBA"/>
</dbReference>
<dbReference type="Proteomes" id="UP000249688">
    <property type="component" value="Unassembled WGS sequence"/>
</dbReference>
<dbReference type="Gene3D" id="3.40.630.10">
    <property type="entry name" value="Zn peptidases"/>
    <property type="match status" value="1"/>
</dbReference>
<feature type="binding site" evidence="2">
    <location>
        <position position="158"/>
    </location>
    <ligand>
        <name>Mn(2+)</name>
        <dbReference type="ChEBI" id="CHEBI:29035"/>
        <label>2</label>
    </ligand>
</feature>
<dbReference type="PANTHER" id="PTHR11014:SF63">
    <property type="entry name" value="METALLOPEPTIDASE, PUTATIVE (AFU_ORTHOLOGUE AFUA_6G09600)-RELATED"/>
    <property type="match status" value="1"/>
</dbReference>
<comment type="caution">
    <text evidence="4">The sequence shown here is derived from an EMBL/GenBank/DDBJ whole genome shotgun (WGS) entry which is preliminary data.</text>
</comment>
<dbReference type="Pfam" id="PF01546">
    <property type="entry name" value="Peptidase_M20"/>
    <property type="match status" value="1"/>
</dbReference>
<dbReference type="Pfam" id="PF07687">
    <property type="entry name" value="M20_dimer"/>
    <property type="match status" value="1"/>
</dbReference>
<dbReference type="Gene3D" id="3.30.70.360">
    <property type="match status" value="1"/>
</dbReference>
<comment type="cofactor">
    <cofactor evidence="2">
        <name>Mn(2+)</name>
        <dbReference type="ChEBI" id="CHEBI:29035"/>
    </cofactor>
    <text evidence="2">The Mn(2+) ion enhances activity.</text>
</comment>
<dbReference type="PIRSF" id="PIRSF005962">
    <property type="entry name" value="Pept_M20D_amidohydro"/>
    <property type="match status" value="1"/>
</dbReference>
<dbReference type="AlphaFoldDB" id="A0A2W7ICQ0"/>
<gene>
    <name evidence="4" type="ORF">C8P66_11425</name>
</gene>
<dbReference type="FunFam" id="3.30.70.360:FF:000001">
    <property type="entry name" value="N-acetyldiaminopimelate deacetylase"/>
    <property type="match status" value="1"/>
</dbReference>
<protein>
    <submittedName>
        <fullName evidence="4">Hippurate hydrolase</fullName>
    </submittedName>
</protein>
<dbReference type="InterPro" id="IPR017439">
    <property type="entry name" value="Amidohydrolase"/>
</dbReference>
<feature type="binding site" evidence="2">
    <location>
        <position position="184"/>
    </location>
    <ligand>
        <name>Mn(2+)</name>
        <dbReference type="ChEBI" id="CHEBI:29035"/>
        <label>2</label>
    </ligand>
</feature>
<dbReference type="GO" id="GO:0046872">
    <property type="term" value="F:metal ion binding"/>
    <property type="evidence" value="ECO:0007669"/>
    <property type="project" value="UniProtKB-KW"/>
</dbReference>
<sequence>MSQRSSPEALGPLVPAMTAWRRDIHAHPELGFEEHRTAALVARELEAAGIEVTTGIAGTGVVGTIRGTGMVEPLRGAGMVEPLRGRAGNRAIGLRADMDALAMTEVTGAAYASTVPGKMHACGHDGHTAMLLGAATFLAANRDAFAGTVHLIFQPAEESLGGAKAMLEDGLFDRFPVDAVYGLHNLPGLPLGIVAVPKGPVLASSDTWQASFTGRGSHGAKPHQGTDATLAAAQFIAALHSIVAREVDPLRTAVASVGHIAAGNPRAPNVIPSEVHLAGTARALAPLERDLLERRIGELAHGIAAMHGLVADYRYIRRLSPTVNHPAQAALAYRAALAAMGEARDDHPPITAGEDFSEMLLARPGAYAWLGTGDPPHPDGQHHNPHFDFVDAALAHGAAWWCSVVETELG</sequence>
<proteinExistence type="predicted"/>
<keyword evidence="5" id="KW-1185">Reference proteome</keyword>
<keyword evidence="2" id="KW-0479">Metal-binding</keyword>
<evidence type="ECO:0000259" key="3">
    <source>
        <dbReference type="Pfam" id="PF07687"/>
    </source>
</evidence>
<evidence type="ECO:0000256" key="1">
    <source>
        <dbReference type="ARBA" id="ARBA00022801"/>
    </source>
</evidence>
<dbReference type="SUPFAM" id="SSF53187">
    <property type="entry name" value="Zn-dependent exopeptidases"/>
    <property type="match status" value="1"/>
</dbReference>